<keyword evidence="3" id="KW-0805">Transcription regulation</keyword>
<dbReference type="PANTHER" id="PTHR12264">
    <property type="entry name" value="TRANSCRIPTION INITIATION FACTOR TFIID SUBUNIT 12"/>
    <property type="match status" value="1"/>
</dbReference>
<reference evidence="9 10" key="1">
    <citation type="journal article" date="2011" name="Proc. Natl. Acad. Sci. U.S.A.">
        <title>Evolutionary erosion of yeast sex chromosomes by mating-type switching accidents.</title>
        <authorList>
            <person name="Gordon J.L."/>
            <person name="Armisen D."/>
            <person name="Proux-Wera E."/>
            <person name="Oheigeartaigh S.S."/>
            <person name="Byrne K.P."/>
            <person name="Wolfe K.H."/>
        </authorList>
    </citation>
    <scope>NUCLEOTIDE SEQUENCE [LARGE SCALE GENOMIC DNA]</scope>
    <source>
        <strain evidence="10">ATCC 34711 / CBS 6284 / DSM 70876 / NBRC 10599 / NRRL Y-10934 / UCD 77-7</strain>
    </source>
</reference>
<dbReference type="STRING" id="1071380.I2H7R3"/>
<dbReference type="KEGG" id="tbl:TBLA_0H01280"/>
<dbReference type="Proteomes" id="UP000002866">
    <property type="component" value="Chromosome 8"/>
</dbReference>
<evidence type="ECO:0000313" key="10">
    <source>
        <dbReference type="Proteomes" id="UP000002866"/>
    </source>
</evidence>
<comment type="similarity">
    <text evidence="2">Belongs to the TAF12 family.</text>
</comment>
<evidence type="ECO:0000256" key="7">
    <source>
        <dbReference type="SAM" id="MobiDB-lite"/>
    </source>
</evidence>
<dbReference type="OrthoDB" id="2193432at2759"/>
<dbReference type="eggNOG" id="KOG1142">
    <property type="taxonomic scope" value="Eukaryota"/>
</dbReference>
<organism evidence="9 10">
    <name type="scientific">Henningerozyma blattae (strain ATCC 34711 / CBS 6284 / DSM 70876 / NBRC 10599 / NRRL Y-10934 / UCD 77-7)</name>
    <name type="common">Yeast</name>
    <name type="synonym">Tetrapisispora blattae</name>
    <dbReference type="NCBI Taxonomy" id="1071380"/>
    <lineage>
        <taxon>Eukaryota</taxon>
        <taxon>Fungi</taxon>
        <taxon>Dikarya</taxon>
        <taxon>Ascomycota</taxon>
        <taxon>Saccharomycotina</taxon>
        <taxon>Saccharomycetes</taxon>
        <taxon>Saccharomycetales</taxon>
        <taxon>Saccharomycetaceae</taxon>
        <taxon>Henningerozyma</taxon>
    </lineage>
</organism>
<dbReference type="HOGENOM" id="CLU_021602_0_0_1"/>
<keyword evidence="4" id="KW-0804">Transcription</keyword>
<dbReference type="GeneID" id="14497572"/>
<evidence type="ECO:0000256" key="3">
    <source>
        <dbReference type="ARBA" id="ARBA00023015"/>
    </source>
</evidence>
<evidence type="ECO:0000256" key="2">
    <source>
        <dbReference type="ARBA" id="ARBA00007530"/>
    </source>
</evidence>
<evidence type="ECO:0000256" key="6">
    <source>
        <dbReference type="SAM" id="Coils"/>
    </source>
</evidence>
<dbReference type="Pfam" id="PF03847">
    <property type="entry name" value="TFIID_20kDa"/>
    <property type="match status" value="1"/>
</dbReference>
<feature type="compositionally biased region" description="Low complexity" evidence="7">
    <location>
        <begin position="60"/>
        <end position="99"/>
    </location>
</feature>
<dbReference type="SUPFAM" id="SSF47113">
    <property type="entry name" value="Histone-fold"/>
    <property type="match status" value="1"/>
</dbReference>
<dbReference type="EMBL" id="HE806323">
    <property type="protein sequence ID" value="CCH62415.1"/>
    <property type="molecule type" value="Genomic_DNA"/>
</dbReference>
<dbReference type="GO" id="GO:0003677">
    <property type="term" value="F:DNA binding"/>
    <property type="evidence" value="ECO:0007669"/>
    <property type="project" value="TreeGrafter"/>
</dbReference>
<feature type="compositionally biased region" description="Low complexity" evidence="7">
    <location>
        <begin position="243"/>
        <end position="261"/>
    </location>
</feature>
<dbReference type="GO" id="GO:0000124">
    <property type="term" value="C:SAGA complex"/>
    <property type="evidence" value="ECO:0007669"/>
    <property type="project" value="InterPro"/>
</dbReference>
<name>I2H7R3_HENB6</name>
<feature type="domain" description="Transcription initiation factor TFIID subunit 12" evidence="8">
    <location>
        <begin position="283"/>
        <end position="356"/>
    </location>
</feature>
<comment type="subcellular location">
    <subcellularLocation>
        <location evidence="1">Nucleus</location>
    </subcellularLocation>
</comment>
<evidence type="ECO:0000259" key="8">
    <source>
        <dbReference type="Pfam" id="PF03847"/>
    </source>
</evidence>
<dbReference type="AlphaFoldDB" id="I2H7R3"/>
<feature type="region of interest" description="Disordered" evidence="7">
    <location>
        <begin position="60"/>
        <end position="103"/>
    </location>
</feature>
<proteinExistence type="inferred from homology"/>
<evidence type="ECO:0000313" key="9">
    <source>
        <dbReference type="EMBL" id="CCH62415.1"/>
    </source>
</evidence>
<evidence type="ECO:0000256" key="4">
    <source>
        <dbReference type="ARBA" id="ARBA00023163"/>
    </source>
</evidence>
<dbReference type="InterPro" id="IPR009072">
    <property type="entry name" value="Histone-fold"/>
</dbReference>
<dbReference type="Gene3D" id="1.10.20.10">
    <property type="entry name" value="Histone, subunit A"/>
    <property type="match status" value="1"/>
</dbReference>
<dbReference type="PANTHER" id="PTHR12264:SF21">
    <property type="entry name" value="TRANSCRIPTION INITIATION FACTOR TFIID SUBUNIT 12"/>
    <property type="match status" value="1"/>
</dbReference>
<dbReference type="GO" id="GO:0005669">
    <property type="term" value="C:transcription factor TFIID complex"/>
    <property type="evidence" value="ECO:0007669"/>
    <property type="project" value="InterPro"/>
</dbReference>
<dbReference type="GO" id="GO:0017025">
    <property type="term" value="F:TBP-class protein binding"/>
    <property type="evidence" value="ECO:0007669"/>
    <property type="project" value="TreeGrafter"/>
</dbReference>
<keyword evidence="6" id="KW-0175">Coiled coil</keyword>
<accession>I2H7R3</accession>
<evidence type="ECO:0000256" key="1">
    <source>
        <dbReference type="ARBA" id="ARBA00004123"/>
    </source>
</evidence>
<feature type="coiled-coil region" evidence="6">
    <location>
        <begin position="120"/>
        <end position="147"/>
    </location>
</feature>
<keyword evidence="10" id="KW-1185">Reference proteome</keyword>
<dbReference type="GO" id="GO:0046982">
    <property type="term" value="F:protein heterodimerization activity"/>
    <property type="evidence" value="ECO:0007669"/>
    <property type="project" value="InterPro"/>
</dbReference>
<evidence type="ECO:0000256" key="5">
    <source>
        <dbReference type="ARBA" id="ARBA00023242"/>
    </source>
</evidence>
<dbReference type="InterPro" id="IPR037794">
    <property type="entry name" value="TAF12"/>
</dbReference>
<keyword evidence="5" id="KW-0539">Nucleus</keyword>
<dbReference type="RefSeq" id="XP_004181934.1">
    <property type="nucleotide sequence ID" value="XM_004181886.1"/>
</dbReference>
<protein>
    <recommendedName>
        <fullName evidence="8">Transcription initiation factor TFIID subunit 12 domain-containing protein</fullName>
    </recommendedName>
</protein>
<sequence>MSDSNPSLAQQQKQLNELAENFKNLIKDAKLNGGDTTEKGKELLIKATKVKKLFTQLSNKYKNDSSSNDSTLSRSNSNSSLKNMNTPPSTSSNNSSSTPMVRSNSNLSMMIKNALTPEQNESYETLLKDFQIRAAKIKREHSDVKEKIDNISKLLNSKTNNQEALTAKRNEYLFQLKKLSKDYTELHQQFQNEKKNFYLKSAKQNSELQKVLQESHTSARTQSNINIPITNTATSNVTVTTTSTTNASASATTATTNTSGTTPPPPPVVTIPPYELNSERVLSKRKLRELVRSVSIDEHDEKDLSIDGDVEELLLDMADEFVSNITSFSCRLSRHRNSNMVNKRDIQLHVERNWNIRVPGFNADEIKSAKKWQSSNVYMHYLNSVNLAKHQGKSQQSTKKQKVLE</sequence>
<dbReference type="InterPro" id="IPR003228">
    <property type="entry name" value="TFIID_TAF12_dom"/>
</dbReference>
<dbReference type="InParanoid" id="I2H7R3"/>
<dbReference type="GO" id="GO:0051123">
    <property type="term" value="P:RNA polymerase II preinitiation complex assembly"/>
    <property type="evidence" value="ECO:0007669"/>
    <property type="project" value="TreeGrafter"/>
</dbReference>
<gene>
    <name evidence="9" type="primary">TBLA0H01280</name>
    <name evidence="9" type="ORF">TBLA_0H01280</name>
</gene>
<dbReference type="CDD" id="cd07981">
    <property type="entry name" value="HFD_TAF12"/>
    <property type="match status" value="1"/>
</dbReference>
<feature type="region of interest" description="Disordered" evidence="7">
    <location>
        <begin position="243"/>
        <end position="269"/>
    </location>
</feature>